<evidence type="ECO:0000313" key="1">
    <source>
        <dbReference type="EMBL" id="SEJ25933.1"/>
    </source>
</evidence>
<dbReference type="AlphaFoldDB" id="A0A1H6X9U9"/>
<accession>A0A1H6X9U9</accession>
<dbReference type="RefSeq" id="WP_074732808.1">
    <property type="nucleotide sequence ID" value="NZ_FNYK01000086.1"/>
</dbReference>
<proteinExistence type="predicted"/>
<protein>
    <submittedName>
        <fullName evidence="1">Uncharacterized protein</fullName>
    </submittedName>
</protein>
<dbReference type="EMBL" id="FNYK01000086">
    <property type="protein sequence ID" value="SEJ25933.1"/>
    <property type="molecule type" value="Genomic_DNA"/>
</dbReference>
<organism evidence="1 2">
    <name type="scientific">Sharpea azabuensis</name>
    <dbReference type="NCBI Taxonomy" id="322505"/>
    <lineage>
        <taxon>Bacteria</taxon>
        <taxon>Bacillati</taxon>
        <taxon>Bacillota</taxon>
        <taxon>Erysipelotrichia</taxon>
        <taxon>Erysipelotrichales</taxon>
        <taxon>Coprobacillaceae</taxon>
        <taxon>Sharpea</taxon>
    </lineage>
</organism>
<reference evidence="2" key="1">
    <citation type="submission" date="2016-10" db="EMBL/GenBank/DDBJ databases">
        <authorList>
            <person name="Varghese N."/>
        </authorList>
    </citation>
    <scope>NUCLEOTIDE SEQUENCE [LARGE SCALE GENOMIC DNA]</scope>
    <source>
        <strain evidence="2">DSM 20406</strain>
    </source>
</reference>
<name>A0A1H6X9U9_9FIRM</name>
<gene>
    <name evidence="1" type="ORF">SAMN04487834_10862</name>
</gene>
<evidence type="ECO:0000313" key="2">
    <source>
        <dbReference type="Proteomes" id="UP000183028"/>
    </source>
</evidence>
<sequence length="67" mass="8023">MTYRYYIVMIEEDAPSDESGIMSKDYYASPHIVKNMKKNAEIEVWDDDRKLSYHTFALKHLDHEHCL</sequence>
<keyword evidence="2" id="KW-1185">Reference proteome</keyword>
<dbReference type="Proteomes" id="UP000183028">
    <property type="component" value="Unassembled WGS sequence"/>
</dbReference>